<comment type="caution">
    <text evidence="2">The sequence shown here is derived from an EMBL/GenBank/DDBJ whole genome shotgun (WGS) entry which is preliminary data.</text>
</comment>
<evidence type="ECO:0000313" key="3">
    <source>
        <dbReference type="Proteomes" id="UP000295578"/>
    </source>
</evidence>
<keyword evidence="3" id="KW-1185">Reference proteome</keyword>
<organism evidence="2 3">
    <name type="scientific">Actinomadura darangshiensis</name>
    <dbReference type="NCBI Taxonomy" id="705336"/>
    <lineage>
        <taxon>Bacteria</taxon>
        <taxon>Bacillati</taxon>
        <taxon>Actinomycetota</taxon>
        <taxon>Actinomycetes</taxon>
        <taxon>Streptosporangiales</taxon>
        <taxon>Thermomonosporaceae</taxon>
        <taxon>Actinomadura</taxon>
    </lineage>
</organism>
<dbReference type="Proteomes" id="UP000295578">
    <property type="component" value="Unassembled WGS sequence"/>
</dbReference>
<name>A0A4V6PEH4_9ACTN</name>
<dbReference type="RefSeq" id="WP_132202701.1">
    <property type="nucleotide sequence ID" value="NZ_SMKY01000251.1"/>
</dbReference>
<dbReference type="EMBL" id="SMKY01000251">
    <property type="protein sequence ID" value="TDD69407.1"/>
    <property type="molecule type" value="Genomic_DNA"/>
</dbReference>
<dbReference type="AlphaFoldDB" id="A0A4V6PEH4"/>
<evidence type="ECO:0000256" key="1">
    <source>
        <dbReference type="SAM" id="MobiDB-lite"/>
    </source>
</evidence>
<proteinExistence type="predicted"/>
<evidence type="ECO:0000313" key="2">
    <source>
        <dbReference type="EMBL" id="TDD69407.1"/>
    </source>
</evidence>
<sequence length="92" mass="10288">MPSEWPQKANPNTNEIDTDTADEALAELRRDFTGHRIWRATRWDGRLGDWVASLHDPHAGVDPTVVASGPTELREALVNEAERAKVTRAGTW</sequence>
<reference evidence="2 3" key="1">
    <citation type="submission" date="2019-03" db="EMBL/GenBank/DDBJ databases">
        <title>Draft genome sequences of novel Actinobacteria.</title>
        <authorList>
            <person name="Sahin N."/>
            <person name="Ay H."/>
            <person name="Saygin H."/>
        </authorList>
    </citation>
    <scope>NUCLEOTIDE SEQUENCE [LARGE SCALE GENOMIC DNA]</scope>
    <source>
        <strain evidence="2 3">DSM 45941</strain>
    </source>
</reference>
<gene>
    <name evidence="2" type="ORF">E1293_35845</name>
</gene>
<dbReference type="OrthoDB" id="3479897at2"/>
<feature type="region of interest" description="Disordered" evidence="1">
    <location>
        <begin position="1"/>
        <end position="20"/>
    </location>
</feature>
<protein>
    <submittedName>
        <fullName evidence="2">Uncharacterized protein</fullName>
    </submittedName>
</protein>
<accession>A0A4V6PEH4</accession>